<keyword evidence="9" id="KW-1185">Reference proteome</keyword>
<evidence type="ECO:0000313" key="8">
    <source>
        <dbReference type="EMBL" id="MCM5679415.1"/>
    </source>
</evidence>
<proteinExistence type="inferred from homology"/>
<dbReference type="InterPro" id="IPR001444">
    <property type="entry name" value="Flag_bb_rod_N"/>
</dbReference>
<dbReference type="EMBL" id="JAMKFE010000004">
    <property type="protein sequence ID" value="MCM5679415.1"/>
    <property type="molecule type" value="Genomic_DNA"/>
</dbReference>
<comment type="function">
    <text evidence="5 6">Structural component of flagellum, the bacterial motility apparatus. Part of the rod structure of flagellar basal body.</text>
</comment>
<dbReference type="PROSITE" id="PS00588">
    <property type="entry name" value="FLAGELLA_BB_ROD"/>
    <property type="match status" value="1"/>
</dbReference>
<keyword evidence="8" id="KW-0969">Cilium</keyword>
<dbReference type="InterPro" id="IPR019776">
    <property type="entry name" value="Flagellar_basal_body_rod_CS"/>
</dbReference>
<comment type="subcellular location">
    <subcellularLocation>
        <location evidence="1 6">Bacterial flagellum basal body</location>
    </subcellularLocation>
</comment>
<organism evidence="8 9">
    <name type="scientific">Caldimonas mangrovi</name>
    <dbReference type="NCBI Taxonomy" id="2944811"/>
    <lineage>
        <taxon>Bacteria</taxon>
        <taxon>Pseudomonadati</taxon>
        <taxon>Pseudomonadota</taxon>
        <taxon>Betaproteobacteria</taxon>
        <taxon>Burkholderiales</taxon>
        <taxon>Sphaerotilaceae</taxon>
        <taxon>Caldimonas</taxon>
    </lineage>
</organism>
<dbReference type="PANTHER" id="PTHR30435">
    <property type="entry name" value="FLAGELLAR PROTEIN"/>
    <property type="match status" value="1"/>
</dbReference>
<dbReference type="RefSeq" id="WP_251777626.1">
    <property type="nucleotide sequence ID" value="NZ_JAMKFE010000004.1"/>
</dbReference>
<evidence type="ECO:0000256" key="3">
    <source>
        <dbReference type="ARBA" id="ARBA00014376"/>
    </source>
</evidence>
<dbReference type="Proteomes" id="UP001165541">
    <property type="component" value="Unassembled WGS sequence"/>
</dbReference>
<evidence type="ECO:0000256" key="2">
    <source>
        <dbReference type="ARBA" id="ARBA00009677"/>
    </source>
</evidence>
<dbReference type="Pfam" id="PF00460">
    <property type="entry name" value="Flg_bb_rod"/>
    <property type="match status" value="1"/>
</dbReference>
<dbReference type="PANTHER" id="PTHR30435:SF12">
    <property type="entry name" value="FLAGELLAR BASAL BODY ROD PROTEIN FLGB"/>
    <property type="match status" value="1"/>
</dbReference>
<dbReference type="PIRSF" id="PIRSF002889">
    <property type="entry name" value="Rod_FlgB"/>
    <property type="match status" value="1"/>
</dbReference>
<protein>
    <recommendedName>
        <fullName evidence="3 6">Flagellar basal body rod protein FlgB</fullName>
    </recommendedName>
</protein>
<name>A0ABT0YL03_9BURK</name>
<comment type="caution">
    <text evidence="8">The sequence shown here is derived from an EMBL/GenBank/DDBJ whole genome shotgun (WGS) entry which is preliminary data.</text>
</comment>
<dbReference type="NCBIfam" id="TIGR01396">
    <property type="entry name" value="FlgB"/>
    <property type="match status" value="1"/>
</dbReference>
<feature type="domain" description="Flagellar basal body rod protein N-terminal" evidence="7">
    <location>
        <begin position="9"/>
        <end position="38"/>
    </location>
</feature>
<evidence type="ECO:0000256" key="1">
    <source>
        <dbReference type="ARBA" id="ARBA00004117"/>
    </source>
</evidence>
<evidence type="ECO:0000256" key="5">
    <source>
        <dbReference type="ARBA" id="ARBA00024934"/>
    </source>
</evidence>
<keyword evidence="8" id="KW-0282">Flagellum</keyword>
<sequence length="136" mass="14515">MLDRLTSTLNFQTEALVLRAERQRLIASNIANADTPGYVARDMDFAAALRQAVGTGGTGAASAVATTAPGHISNTVNGRPPVELNYAQPAQTNLDSNSVDMDRERANFADNTVRYEATLRFINGSVKTMLTAITGQ</sequence>
<comment type="similarity">
    <text evidence="2 6">Belongs to the flagella basal body rod proteins family.</text>
</comment>
<dbReference type="InterPro" id="IPR006300">
    <property type="entry name" value="FlgB"/>
</dbReference>
<evidence type="ECO:0000313" key="9">
    <source>
        <dbReference type="Proteomes" id="UP001165541"/>
    </source>
</evidence>
<evidence type="ECO:0000259" key="7">
    <source>
        <dbReference type="Pfam" id="PF00460"/>
    </source>
</evidence>
<comment type="subunit">
    <text evidence="6">The basal body constitutes a major portion of the flagellar organelle and consists of a number of rings mounted on a central rod.</text>
</comment>
<evidence type="ECO:0000256" key="6">
    <source>
        <dbReference type="PIRNR" id="PIRNR002889"/>
    </source>
</evidence>
<reference evidence="8" key="1">
    <citation type="submission" date="2022-05" db="EMBL/GenBank/DDBJ databases">
        <title>Schlegelella sp. nov., isolated from mangrove soil.</title>
        <authorList>
            <person name="Liu Y."/>
            <person name="Ge X."/>
            <person name="Liu W."/>
        </authorList>
    </citation>
    <scope>NUCLEOTIDE SEQUENCE</scope>
    <source>
        <strain evidence="8">S2-27</strain>
    </source>
</reference>
<keyword evidence="8" id="KW-0966">Cell projection</keyword>
<evidence type="ECO:0000256" key="4">
    <source>
        <dbReference type="ARBA" id="ARBA00023143"/>
    </source>
</evidence>
<gene>
    <name evidence="8" type="primary">flgB</name>
    <name evidence="8" type="ORF">M8A51_07710</name>
</gene>
<keyword evidence="4 6" id="KW-0975">Bacterial flagellum</keyword>
<accession>A0ABT0YL03</accession>